<keyword evidence="4 9" id="KW-0456">Lyase</keyword>
<feature type="domain" description="Tetrapyrrole biosynthesis uroporphyrinogen III synthase" evidence="10">
    <location>
        <begin position="23"/>
        <end position="253"/>
    </location>
</feature>
<protein>
    <recommendedName>
        <fullName evidence="7 9">Uroporphyrinogen-III synthase</fullName>
        <ecNumber evidence="3 9">4.2.1.75</ecNumber>
    </recommendedName>
</protein>
<dbReference type="CDD" id="cd06578">
    <property type="entry name" value="HemD"/>
    <property type="match status" value="1"/>
</dbReference>
<evidence type="ECO:0000256" key="6">
    <source>
        <dbReference type="ARBA" id="ARBA00037589"/>
    </source>
</evidence>
<comment type="pathway">
    <text evidence="1 9">Porphyrin-containing compound metabolism; protoporphyrin-IX biosynthesis; coproporphyrinogen-III from 5-aminolevulinate: step 3/4.</text>
</comment>
<comment type="catalytic activity">
    <reaction evidence="8 9">
        <text>hydroxymethylbilane = uroporphyrinogen III + H2O</text>
        <dbReference type="Rhea" id="RHEA:18965"/>
        <dbReference type="ChEBI" id="CHEBI:15377"/>
        <dbReference type="ChEBI" id="CHEBI:57308"/>
        <dbReference type="ChEBI" id="CHEBI:57845"/>
        <dbReference type="EC" id="4.2.1.75"/>
    </reaction>
</comment>
<dbReference type="Proteomes" id="UP001177769">
    <property type="component" value="Chromosome"/>
</dbReference>
<dbReference type="EMBL" id="CP116346">
    <property type="protein sequence ID" value="WIT11726.1"/>
    <property type="molecule type" value="Genomic_DNA"/>
</dbReference>
<evidence type="ECO:0000313" key="12">
    <source>
        <dbReference type="Proteomes" id="UP001177769"/>
    </source>
</evidence>
<evidence type="ECO:0000256" key="9">
    <source>
        <dbReference type="RuleBase" id="RU366031"/>
    </source>
</evidence>
<dbReference type="SUPFAM" id="SSF69618">
    <property type="entry name" value="HemD-like"/>
    <property type="match status" value="1"/>
</dbReference>
<dbReference type="InterPro" id="IPR039793">
    <property type="entry name" value="UROS/Hem4"/>
</dbReference>
<evidence type="ECO:0000256" key="7">
    <source>
        <dbReference type="ARBA" id="ARBA00040167"/>
    </source>
</evidence>
<name>A0AA95NL80_9BURK</name>
<evidence type="ECO:0000256" key="4">
    <source>
        <dbReference type="ARBA" id="ARBA00023239"/>
    </source>
</evidence>
<sequence>MAVQPGSSERTLLLTRPRAQAEDWVARMAAQGVPTAVLPLIAIQPGMAPDAAALAWRELPRAALAMFVSPNAVAAFFAAQPAGMAWPGATLAATVGPGSALALRAAGVPAELIVQPPADAASFDSEHLWPLLAGRDWAGRLALILRGDGGRDWLAERLQERGAQVRQISVYRRACPQLDPAERGLLDAALAAPERMVWLFSSSEAIGHLQQLAGPGAVWSRSLAIATHERIAERAKALGCGHVVLARPEPGAIAAALRSL</sequence>
<comment type="function">
    <text evidence="6 9">Catalyzes cyclization of the linear tetrapyrrole, hydroxymethylbilane, to the macrocyclic uroporphyrinogen III.</text>
</comment>
<evidence type="ECO:0000256" key="2">
    <source>
        <dbReference type="ARBA" id="ARBA00008133"/>
    </source>
</evidence>
<dbReference type="InterPro" id="IPR003754">
    <property type="entry name" value="4pyrrol_synth_uPrphyn_synth"/>
</dbReference>
<dbReference type="KEGG" id="pais:PFX98_23040"/>
<organism evidence="11 12">
    <name type="scientific">Paucibacter sediminis</name>
    <dbReference type="NCBI Taxonomy" id="3019553"/>
    <lineage>
        <taxon>Bacteria</taxon>
        <taxon>Pseudomonadati</taxon>
        <taxon>Pseudomonadota</taxon>
        <taxon>Betaproteobacteria</taxon>
        <taxon>Burkholderiales</taxon>
        <taxon>Sphaerotilaceae</taxon>
        <taxon>Roseateles</taxon>
    </lineage>
</organism>
<dbReference type="GO" id="GO:0004852">
    <property type="term" value="F:uroporphyrinogen-III synthase activity"/>
    <property type="evidence" value="ECO:0007669"/>
    <property type="project" value="UniProtKB-UniRule"/>
</dbReference>
<evidence type="ECO:0000256" key="5">
    <source>
        <dbReference type="ARBA" id="ARBA00023244"/>
    </source>
</evidence>
<reference evidence="11" key="1">
    <citation type="submission" date="2023-01" db="EMBL/GenBank/DDBJ databases">
        <title>Whole genome sequence of Paucibacter sp. S2-9 isolated from pond sediment.</title>
        <authorList>
            <person name="Jung J.Y."/>
        </authorList>
    </citation>
    <scope>NUCLEOTIDE SEQUENCE</scope>
    <source>
        <strain evidence="11">S2-9</strain>
    </source>
</reference>
<dbReference type="RefSeq" id="WP_285232811.1">
    <property type="nucleotide sequence ID" value="NZ_CP116346.1"/>
</dbReference>
<evidence type="ECO:0000256" key="1">
    <source>
        <dbReference type="ARBA" id="ARBA00004772"/>
    </source>
</evidence>
<evidence type="ECO:0000259" key="10">
    <source>
        <dbReference type="Pfam" id="PF02602"/>
    </source>
</evidence>
<dbReference type="GO" id="GO:0006782">
    <property type="term" value="P:protoporphyrinogen IX biosynthetic process"/>
    <property type="evidence" value="ECO:0007669"/>
    <property type="project" value="UniProtKB-UniRule"/>
</dbReference>
<dbReference type="InterPro" id="IPR036108">
    <property type="entry name" value="4pyrrol_syn_uPrphyn_synt_sf"/>
</dbReference>
<dbReference type="AlphaFoldDB" id="A0AA95NL80"/>
<dbReference type="GO" id="GO:0006780">
    <property type="term" value="P:uroporphyrinogen III biosynthetic process"/>
    <property type="evidence" value="ECO:0007669"/>
    <property type="project" value="UniProtKB-UniRule"/>
</dbReference>
<comment type="similarity">
    <text evidence="2 9">Belongs to the uroporphyrinogen-III synthase family.</text>
</comment>
<gene>
    <name evidence="11" type="ORF">PFX98_23040</name>
</gene>
<dbReference type="EC" id="4.2.1.75" evidence="3 9"/>
<evidence type="ECO:0000313" key="11">
    <source>
        <dbReference type="EMBL" id="WIT11726.1"/>
    </source>
</evidence>
<dbReference type="PANTHER" id="PTHR38042">
    <property type="entry name" value="UROPORPHYRINOGEN-III SYNTHASE, CHLOROPLASTIC"/>
    <property type="match status" value="1"/>
</dbReference>
<keyword evidence="5 9" id="KW-0627">Porphyrin biosynthesis</keyword>
<evidence type="ECO:0000256" key="3">
    <source>
        <dbReference type="ARBA" id="ARBA00013109"/>
    </source>
</evidence>
<dbReference type="Pfam" id="PF02602">
    <property type="entry name" value="HEM4"/>
    <property type="match status" value="1"/>
</dbReference>
<dbReference type="Gene3D" id="3.40.50.10090">
    <property type="match status" value="2"/>
</dbReference>
<accession>A0AA95NL80</accession>
<dbReference type="PANTHER" id="PTHR38042:SF1">
    <property type="entry name" value="UROPORPHYRINOGEN-III SYNTHASE, CHLOROPLASTIC"/>
    <property type="match status" value="1"/>
</dbReference>
<proteinExistence type="inferred from homology"/>
<keyword evidence="12" id="KW-1185">Reference proteome</keyword>
<evidence type="ECO:0000256" key="8">
    <source>
        <dbReference type="ARBA" id="ARBA00048617"/>
    </source>
</evidence>